<dbReference type="InterPro" id="IPR008920">
    <property type="entry name" value="TF_FadR/GntR_C"/>
</dbReference>
<dbReference type="AlphaFoldDB" id="A0AB39BHV0"/>
<dbReference type="InterPro" id="IPR036390">
    <property type="entry name" value="WH_DNA-bd_sf"/>
</dbReference>
<evidence type="ECO:0000256" key="2">
    <source>
        <dbReference type="ARBA" id="ARBA00023125"/>
    </source>
</evidence>
<organism evidence="5">
    <name type="scientific">Herbiconiux sp. A18JL235</name>
    <dbReference type="NCBI Taxonomy" id="3152363"/>
    <lineage>
        <taxon>Bacteria</taxon>
        <taxon>Bacillati</taxon>
        <taxon>Actinomycetota</taxon>
        <taxon>Actinomycetes</taxon>
        <taxon>Micrococcales</taxon>
        <taxon>Microbacteriaceae</taxon>
        <taxon>Herbiconiux</taxon>
    </lineage>
</organism>
<keyword evidence="1" id="KW-0805">Transcription regulation</keyword>
<evidence type="ECO:0000259" key="4">
    <source>
        <dbReference type="PROSITE" id="PS50949"/>
    </source>
</evidence>
<dbReference type="GO" id="GO:0003677">
    <property type="term" value="F:DNA binding"/>
    <property type="evidence" value="ECO:0007669"/>
    <property type="project" value="UniProtKB-KW"/>
</dbReference>
<keyword evidence="3" id="KW-0804">Transcription</keyword>
<dbReference type="Gene3D" id="1.10.10.10">
    <property type="entry name" value="Winged helix-like DNA-binding domain superfamily/Winged helix DNA-binding domain"/>
    <property type="match status" value="1"/>
</dbReference>
<dbReference type="PANTHER" id="PTHR43537">
    <property type="entry name" value="TRANSCRIPTIONAL REGULATOR, GNTR FAMILY"/>
    <property type="match status" value="1"/>
</dbReference>
<dbReference type="PANTHER" id="PTHR43537:SF5">
    <property type="entry name" value="UXU OPERON TRANSCRIPTIONAL REGULATOR"/>
    <property type="match status" value="1"/>
</dbReference>
<gene>
    <name evidence="5" type="ORF">ABFY20_02240</name>
</gene>
<dbReference type="Pfam" id="PF07729">
    <property type="entry name" value="FCD"/>
    <property type="match status" value="1"/>
</dbReference>
<dbReference type="EMBL" id="CP162511">
    <property type="protein sequence ID" value="XDI05939.1"/>
    <property type="molecule type" value="Genomic_DNA"/>
</dbReference>
<dbReference type="RefSeq" id="WP_368498328.1">
    <property type="nucleotide sequence ID" value="NZ_CP162511.1"/>
</dbReference>
<dbReference type="SUPFAM" id="SSF48008">
    <property type="entry name" value="GntR ligand-binding domain-like"/>
    <property type="match status" value="1"/>
</dbReference>
<proteinExistence type="predicted"/>
<sequence>MAEFVPLTRQPSLAVRVTEELLEAIAAGRFRPGERLPSERDMSDQFGVSRTVIREAVRGLHAKGVLEITTGKGVQIATVSSSRVTEALELYLRGAQSQEIIRPEHIAEVRETLETRLVEIACERATADDLAAIEREHELMSAAHDPETAARHDAEFHRLLAVGTHNALYLTLIESINATMRTIRANSFTVEGRLAVALEEHEAVLDAVRARDAAASREAMQRHLDDSQKFYGQGSGATS</sequence>
<dbReference type="InterPro" id="IPR000524">
    <property type="entry name" value="Tscrpt_reg_HTH_GntR"/>
</dbReference>
<dbReference type="SMART" id="SM00895">
    <property type="entry name" value="FCD"/>
    <property type="match status" value="1"/>
</dbReference>
<dbReference type="InterPro" id="IPR036388">
    <property type="entry name" value="WH-like_DNA-bd_sf"/>
</dbReference>
<keyword evidence="2" id="KW-0238">DNA-binding</keyword>
<dbReference type="InterPro" id="IPR011711">
    <property type="entry name" value="GntR_C"/>
</dbReference>
<dbReference type="SUPFAM" id="SSF46785">
    <property type="entry name" value="Winged helix' DNA-binding domain"/>
    <property type="match status" value="1"/>
</dbReference>
<name>A0AB39BHV0_9MICO</name>
<dbReference type="CDD" id="cd07377">
    <property type="entry name" value="WHTH_GntR"/>
    <property type="match status" value="1"/>
</dbReference>
<dbReference type="GO" id="GO:0003700">
    <property type="term" value="F:DNA-binding transcription factor activity"/>
    <property type="evidence" value="ECO:0007669"/>
    <property type="project" value="InterPro"/>
</dbReference>
<dbReference type="Pfam" id="PF00392">
    <property type="entry name" value="GntR"/>
    <property type="match status" value="1"/>
</dbReference>
<evidence type="ECO:0000256" key="3">
    <source>
        <dbReference type="ARBA" id="ARBA00023163"/>
    </source>
</evidence>
<accession>A0AB39BHV0</accession>
<feature type="domain" description="HTH gntR-type" evidence="4">
    <location>
        <begin position="11"/>
        <end position="79"/>
    </location>
</feature>
<dbReference type="PRINTS" id="PR00035">
    <property type="entry name" value="HTHGNTR"/>
</dbReference>
<evidence type="ECO:0000313" key="5">
    <source>
        <dbReference type="EMBL" id="XDI05939.1"/>
    </source>
</evidence>
<evidence type="ECO:0000256" key="1">
    <source>
        <dbReference type="ARBA" id="ARBA00023015"/>
    </source>
</evidence>
<dbReference type="SMART" id="SM00345">
    <property type="entry name" value="HTH_GNTR"/>
    <property type="match status" value="1"/>
</dbReference>
<dbReference type="PROSITE" id="PS50949">
    <property type="entry name" value="HTH_GNTR"/>
    <property type="match status" value="1"/>
</dbReference>
<dbReference type="Gene3D" id="1.20.120.530">
    <property type="entry name" value="GntR ligand-binding domain-like"/>
    <property type="match status" value="1"/>
</dbReference>
<reference evidence="5" key="1">
    <citation type="submission" date="2024-05" db="EMBL/GenBank/DDBJ databases">
        <title>Herbiconiux sp. A18JL235.</title>
        <authorList>
            <person name="Zhang G."/>
        </authorList>
    </citation>
    <scope>NUCLEOTIDE SEQUENCE</scope>
    <source>
        <strain evidence="5">A18JL235</strain>
    </source>
</reference>
<protein>
    <submittedName>
        <fullName evidence="5">FadR/GntR family transcriptional regulator</fullName>
    </submittedName>
</protein>